<evidence type="ECO:0000256" key="1">
    <source>
        <dbReference type="SAM" id="SignalP"/>
    </source>
</evidence>
<feature type="chain" id="PRO_5047098256" evidence="1">
    <location>
        <begin position="28"/>
        <end position="278"/>
    </location>
</feature>
<protein>
    <submittedName>
        <fullName evidence="2">DUF2145 domain-containing protein</fullName>
    </submittedName>
</protein>
<feature type="signal peptide" evidence="1">
    <location>
        <begin position="1"/>
        <end position="27"/>
    </location>
</feature>
<name>A0ABT5FGL1_9GAMM</name>
<evidence type="ECO:0000313" key="2">
    <source>
        <dbReference type="EMBL" id="MDC2889940.1"/>
    </source>
</evidence>
<keyword evidence="3" id="KW-1185">Reference proteome</keyword>
<reference evidence="2 3" key="1">
    <citation type="submission" date="2023-01" db="EMBL/GenBank/DDBJ databases">
        <title>Psychrosphaera sp. nov., isolated from marine algae.</title>
        <authorList>
            <person name="Bayburt H."/>
            <person name="Choi B.J."/>
            <person name="Kim J.M."/>
            <person name="Choi D.G."/>
            <person name="Jeon C.O."/>
        </authorList>
    </citation>
    <scope>NUCLEOTIDE SEQUENCE [LARGE SCALE GENOMIC DNA]</scope>
    <source>
        <strain evidence="2 3">G1-22</strain>
    </source>
</reference>
<evidence type="ECO:0000313" key="3">
    <source>
        <dbReference type="Proteomes" id="UP001528411"/>
    </source>
</evidence>
<proteinExistence type="predicted"/>
<sequence length="278" mass="31247">MNMKIRQLLQASIMTLVLLMSSPFVQAGSQQGKPAVHKSEDIISFAKQVEKFAAKKHARAFILSRLGQAQSSLPNGIEFTHTAIAIYSEISLDDGTKANGYAIYNLYQNAGDAKRSQIVMDYPADFFWGVHELKSGIIIPSEEIQTRLIQAIQKNYHVTLHNPKYSLIANPFNNKYQNCTEHTLNVLNAAIYQTDDMKVVKQSIKNYFEPQRLKISPLKLALGNLFVDGVRTSDHGRKKQTTTFTTIGNYLTEFGLEDGRYTLVFNKATGSLLETKHI</sequence>
<dbReference type="Pfam" id="PF09916">
    <property type="entry name" value="DUF2145"/>
    <property type="match status" value="1"/>
</dbReference>
<dbReference type="InterPro" id="IPR014547">
    <property type="entry name" value="UCP028477"/>
</dbReference>
<dbReference type="Proteomes" id="UP001528411">
    <property type="component" value="Unassembled WGS sequence"/>
</dbReference>
<keyword evidence="1" id="KW-0732">Signal</keyword>
<gene>
    <name evidence="2" type="ORF">PN838_15705</name>
</gene>
<dbReference type="RefSeq" id="WP_252736871.1">
    <property type="nucleotide sequence ID" value="NZ_JAQOMS010000002.1"/>
</dbReference>
<accession>A0ABT5FGL1</accession>
<organism evidence="2 3">
    <name type="scientific">Psychrosphaera algicola</name>
    <dbReference type="NCBI Taxonomy" id="3023714"/>
    <lineage>
        <taxon>Bacteria</taxon>
        <taxon>Pseudomonadati</taxon>
        <taxon>Pseudomonadota</taxon>
        <taxon>Gammaproteobacteria</taxon>
        <taxon>Alteromonadales</taxon>
        <taxon>Pseudoalteromonadaceae</taxon>
        <taxon>Psychrosphaera</taxon>
    </lineage>
</organism>
<comment type="caution">
    <text evidence="2">The sequence shown here is derived from an EMBL/GenBank/DDBJ whole genome shotgun (WGS) entry which is preliminary data.</text>
</comment>
<dbReference type="EMBL" id="JAQOMS010000002">
    <property type="protein sequence ID" value="MDC2889940.1"/>
    <property type="molecule type" value="Genomic_DNA"/>
</dbReference>